<proteinExistence type="predicted"/>
<organism evidence="1 2">
    <name type="scientific">Chryseobacterium rhizosphaerae</name>
    <dbReference type="NCBI Taxonomy" id="395937"/>
    <lineage>
        <taxon>Bacteria</taxon>
        <taxon>Pseudomonadati</taxon>
        <taxon>Bacteroidota</taxon>
        <taxon>Flavobacteriia</taxon>
        <taxon>Flavobacteriales</taxon>
        <taxon>Weeksellaceae</taxon>
        <taxon>Chryseobacterium group</taxon>
        <taxon>Chryseobacterium</taxon>
    </lineage>
</organism>
<keyword evidence="2" id="KW-1185">Reference proteome</keyword>
<dbReference type="EMBL" id="QNUF01000004">
    <property type="protein sequence ID" value="REC77459.1"/>
    <property type="molecule type" value="Genomic_DNA"/>
</dbReference>
<accession>A0ABX9IP20</accession>
<reference evidence="1 2" key="1">
    <citation type="journal article" date="2010" name="Syst. Appl. Microbiol.">
        <title>Four new species of Chryseobacterium from the rhizosphere of coastal sand dune plants, Chryseobacterium elymi sp. nov., Chryseobacterium hagamense sp. nov., Chryseobacterium lathyri sp. nov. and Chryseobacterium rhizosphaerae sp. nov.</title>
        <authorList>
            <person name="Cho S.H."/>
            <person name="Lee K.S."/>
            <person name="Shin D.S."/>
            <person name="Han J.H."/>
            <person name="Park K.S."/>
            <person name="Lee C.H."/>
            <person name="Park K.H."/>
            <person name="Kim S.B."/>
        </authorList>
    </citation>
    <scope>NUCLEOTIDE SEQUENCE [LARGE SCALE GENOMIC DNA]</scope>
    <source>
        <strain evidence="1 2">KCTC 22548</strain>
    </source>
</reference>
<comment type="caution">
    <text evidence="1">The sequence shown here is derived from an EMBL/GenBank/DDBJ whole genome shotgun (WGS) entry which is preliminary data.</text>
</comment>
<sequence length="69" mass="8211">MPQATKKGNSYFHRGSYPDTKMRVESLFLCIYFPFNIKHEIPHLPHRETLKSWNLNLPTNILVFYLKTS</sequence>
<gene>
    <name evidence="1" type="ORF">DRF57_05550</name>
</gene>
<protein>
    <submittedName>
        <fullName evidence="1">Uncharacterized protein</fullName>
    </submittedName>
</protein>
<name>A0ABX9IP20_9FLAO</name>
<dbReference type="Proteomes" id="UP000256491">
    <property type="component" value="Unassembled WGS sequence"/>
</dbReference>
<evidence type="ECO:0000313" key="2">
    <source>
        <dbReference type="Proteomes" id="UP000256491"/>
    </source>
</evidence>
<evidence type="ECO:0000313" key="1">
    <source>
        <dbReference type="EMBL" id="REC77459.1"/>
    </source>
</evidence>